<dbReference type="Pfam" id="PF01381">
    <property type="entry name" value="HTH_3"/>
    <property type="match status" value="1"/>
</dbReference>
<dbReference type="Proteomes" id="UP000533953">
    <property type="component" value="Unassembled WGS sequence"/>
</dbReference>
<reference evidence="2 3" key="1">
    <citation type="submission" date="2020-03" db="EMBL/GenBank/DDBJ databases">
        <title>Soil Listeria distribution.</title>
        <authorList>
            <person name="Liao J."/>
            <person name="Wiedmann M."/>
        </authorList>
    </citation>
    <scope>NUCLEOTIDE SEQUENCE [LARGE SCALE GENOMIC DNA]</scope>
    <source>
        <strain evidence="2 3">FSL L7-1547</strain>
    </source>
</reference>
<dbReference type="PROSITE" id="PS50943">
    <property type="entry name" value="HTH_CROC1"/>
    <property type="match status" value="1"/>
</dbReference>
<dbReference type="InterPro" id="IPR001387">
    <property type="entry name" value="Cro/C1-type_HTH"/>
</dbReference>
<sequence length="86" mass="9526">MTPNDVKDEIIKKLGATLQAARTKKKYSIAALSNITGISISYISQLENGVRQNASILIYLELAYSLDLKPSELFSSLDDMNVFKSK</sequence>
<comment type="caution">
    <text evidence="2">The sequence shown here is derived from an EMBL/GenBank/DDBJ whole genome shotgun (WGS) entry which is preliminary data.</text>
</comment>
<protein>
    <submittedName>
        <fullName evidence="2">Helix-turn-helix transcriptional regulator</fullName>
    </submittedName>
</protein>
<feature type="domain" description="HTH cro/C1-type" evidence="1">
    <location>
        <begin position="18"/>
        <end position="73"/>
    </location>
</feature>
<dbReference type="AlphaFoldDB" id="A0A7X1CCS0"/>
<name>A0A7X1CCS0_9LIST</name>
<dbReference type="InterPro" id="IPR010982">
    <property type="entry name" value="Lambda_DNA-bd_dom_sf"/>
</dbReference>
<evidence type="ECO:0000259" key="1">
    <source>
        <dbReference type="PROSITE" id="PS50943"/>
    </source>
</evidence>
<organism evidence="2 3">
    <name type="scientific">Listeria booriae</name>
    <dbReference type="NCBI Taxonomy" id="1552123"/>
    <lineage>
        <taxon>Bacteria</taxon>
        <taxon>Bacillati</taxon>
        <taxon>Bacillota</taxon>
        <taxon>Bacilli</taxon>
        <taxon>Bacillales</taxon>
        <taxon>Listeriaceae</taxon>
        <taxon>Listeria</taxon>
    </lineage>
</organism>
<dbReference type="Gene3D" id="1.10.260.40">
    <property type="entry name" value="lambda repressor-like DNA-binding domains"/>
    <property type="match status" value="1"/>
</dbReference>
<dbReference type="RefSeq" id="WP_185364091.1">
    <property type="nucleotide sequence ID" value="NZ_JAAROK010000012.1"/>
</dbReference>
<dbReference type="SUPFAM" id="SSF47413">
    <property type="entry name" value="lambda repressor-like DNA-binding domains"/>
    <property type="match status" value="1"/>
</dbReference>
<dbReference type="CDD" id="cd00093">
    <property type="entry name" value="HTH_XRE"/>
    <property type="match status" value="1"/>
</dbReference>
<dbReference type="EMBL" id="JAASTX010000018">
    <property type="protein sequence ID" value="MBC1492725.1"/>
    <property type="molecule type" value="Genomic_DNA"/>
</dbReference>
<evidence type="ECO:0000313" key="2">
    <source>
        <dbReference type="EMBL" id="MBC1492725.1"/>
    </source>
</evidence>
<gene>
    <name evidence="2" type="ORF">HCI99_12945</name>
</gene>
<dbReference type="SMART" id="SM00530">
    <property type="entry name" value="HTH_XRE"/>
    <property type="match status" value="1"/>
</dbReference>
<dbReference type="GO" id="GO:0003677">
    <property type="term" value="F:DNA binding"/>
    <property type="evidence" value="ECO:0007669"/>
    <property type="project" value="InterPro"/>
</dbReference>
<accession>A0A7X1CCS0</accession>
<proteinExistence type="predicted"/>
<evidence type="ECO:0000313" key="3">
    <source>
        <dbReference type="Proteomes" id="UP000533953"/>
    </source>
</evidence>